<protein>
    <submittedName>
        <fullName evidence="1">Uncharacterized protein</fullName>
    </submittedName>
</protein>
<evidence type="ECO:0000313" key="1">
    <source>
        <dbReference type="EMBL" id="QPI16457.1"/>
    </source>
</evidence>
<gene>
    <name evidence="1" type="ORF">NIOZUU157_00355</name>
</gene>
<sequence length="129" mass="13648">MRTAEICPTCAVYQNAECIIYNGPYLPNAVVNPGDNLENILGSIDKNLVPKTGTGSPNSPATYVGQLYVDSNTSMVYYASNAGTANDFDQLLTAPIAGVPEYANNAAALFSGLVAGQLYRTSDILKIVH</sequence>
<dbReference type="EMBL" id="MW030560">
    <property type="protein sequence ID" value="QPI16457.1"/>
    <property type="molecule type" value="Genomic_DNA"/>
</dbReference>
<accession>A0A7S9SU89</accession>
<proteinExistence type="predicted"/>
<organism evidence="1">
    <name type="scientific">Virus NIOZ-UU157</name>
    <dbReference type="NCBI Taxonomy" id="2763269"/>
    <lineage>
        <taxon>Viruses</taxon>
    </lineage>
</organism>
<reference evidence="1" key="1">
    <citation type="submission" date="2020-08" db="EMBL/GenBank/DDBJ databases">
        <title>Bridging the membrane lipid divide: bacteria of the FCB group superphylum have the potential to synthesize archaeal ether lipids.</title>
        <authorList>
            <person name="Villanueva L."/>
            <person name="von Meijenfeldt F.A.B."/>
            <person name="Westbye A.B."/>
            <person name="Yadav S."/>
            <person name="Hopmans E.C."/>
            <person name="Dutilh B.E."/>
            <person name="Sinninghe Damste J.S."/>
        </authorList>
    </citation>
    <scope>NUCLEOTIDE SEQUENCE</scope>
    <source>
        <strain evidence="1">NIOZ-UU157</strain>
    </source>
</reference>
<name>A0A7S9SU89_9VIRU</name>